<keyword evidence="3" id="KW-1185">Reference proteome</keyword>
<protein>
    <submittedName>
        <fullName evidence="2">Uncharacterized protein</fullName>
    </submittedName>
</protein>
<reference evidence="2 3" key="1">
    <citation type="journal article" date="2024" name="BMC Genomics">
        <title>De novo assembly and annotation of Popillia japonica's genome with initial clues to its potential as an invasive pest.</title>
        <authorList>
            <person name="Cucini C."/>
            <person name="Boschi S."/>
            <person name="Funari R."/>
            <person name="Cardaioli E."/>
            <person name="Iannotti N."/>
            <person name="Marturano G."/>
            <person name="Paoli F."/>
            <person name="Bruttini M."/>
            <person name="Carapelli A."/>
            <person name="Frati F."/>
            <person name="Nardi F."/>
        </authorList>
    </citation>
    <scope>NUCLEOTIDE SEQUENCE [LARGE SCALE GENOMIC DNA]</scope>
    <source>
        <strain evidence="2">DMR45628</strain>
    </source>
</reference>
<name>A0AAW1KSU7_POPJA</name>
<dbReference type="Proteomes" id="UP001458880">
    <property type="component" value="Unassembled WGS sequence"/>
</dbReference>
<organism evidence="2 3">
    <name type="scientific">Popillia japonica</name>
    <name type="common">Japanese beetle</name>
    <dbReference type="NCBI Taxonomy" id="7064"/>
    <lineage>
        <taxon>Eukaryota</taxon>
        <taxon>Metazoa</taxon>
        <taxon>Ecdysozoa</taxon>
        <taxon>Arthropoda</taxon>
        <taxon>Hexapoda</taxon>
        <taxon>Insecta</taxon>
        <taxon>Pterygota</taxon>
        <taxon>Neoptera</taxon>
        <taxon>Endopterygota</taxon>
        <taxon>Coleoptera</taxon>
        <taxon>Polyphaga</taxon>
        <taxon>Scarabaeiformia</taxon>
        <taxon>Scarabaeidae</taxon>
        <taxon>Rutelinae</taxon>
        <taxon>Popillia</taxon>
    </lineage>
</organism>
<proteinExistence type="predicted"/>
<evidence type="ECO:0000313" key="3">
    <source>
        <dbReference type="Proteomes" id="UP001458880"/>
    </source>
</evidence>
<evidence type="ECO:0000256" key="1">
    <source>
        <dbReference type="SAM" id="MobiDB-lite"/>
    </source>
</evidence>
<accession>A0AAW1KSU7</accession>
<feature type="compositionally biased region" description="Basic and acidic residues" evidence="1">
    <location>
        <begin position="63"/>
        <end position="74"/>
    </location>
</feature>
<gene>
    <name evidence="2" type="ORF">QE152_g19275</name>
</gene>
<sequence>MKIYAYYKESRAKAAQYPRIETVVPKRYDLNAFSMIIMKGLNILRSPLYFSVHHKTGMPFSERGPHRTREWRTKGEKKKSVSLRRQRNNTATIKFGLGYVETIVKCWKPVLEFDEPDEDDIPLSTLRERYHPCWKPVLEFDEPDEDDIPLSTLRERYHPRELNSVVQQTLGMLNMIAPNVNYTPTEVLDWNEDLQADTKANDFEQISSEEDNEFWIGMKIYKQIQKPMILNKLAVRRTTWLQNLSFGLE</sequence>
<evidence type="ECO:0000313" key="2">
    <source>
        <dbReference type="EMBL" id="KAK9723307.1"/>
    </source>
</evidence>
<feature type="region of interest" description="Disordered" evidence="1">
    <location>
        <begin position="61"/>
        <end position="80"/>
    </location>
</feature>
<dbReference type="AlphaFoldDB" id="A0AAW1KSU7"/>
<comment type="caution">
    <text evidence="2">The sequence shown here is derived from an EMBL/GenBank/DDBJ whole genome shotgun (WGS) entry which is preliminary data.</text>
</comment>
<dbReference type="EMBL" id="JASPKY010000181">
    <property type="protein sequence ID" value="KAK9723307.1"/>
    <property type="molecule type" value="Genomic_DNA"/>
</dbReference>